<sequence>MPSQPTARAIQQPTICALRLCPSFDYYNEIIRDHIDLYRRAGRKHPVLNNNITKGLANFLHEVGGEIEKAVHQHQMGNLGTLVERVQSINPTWAVGAGRHVIADIKSGVSKKYGNTAAFCLLNAQVPPKKRMKLFPDTHFTDRFVNITETSLLLALKYYKEVSPHTIQYLSLDTFTSATGANRCVQHLGDVYHQLFVSKNVGYSTSVALLNPDPTTNNNTSFPKQPYFGDDHDDKDSVYNTTRDELIITLARAANERRAWDEYETARDTFLSANKASLDCDKTGDLRRRTYILMGSICTNGHQLYLHAYHITAKAPGHRQQPKTTKGLLGDIRETLTEGDLLDVYKDNHKYRLLTMDPGIKETVTATVFDSRFPHHIKNISISQGSQLDPERKWRRNLKKAKALPKHGDIPEMERSILPLDFPLADSLVESDEDVWSVVEASAEARILSIVRVARPLRRFYGSFQYKKNLRFLKLAQKATLNKRNSNAHLTTLPLKAPP</sequence>
<dbReference type="AlphaFoldDB" id="A0A9P6QQF6"/>
<dbReference type="EMBL" id="JAAAIN010004352">
    <property type="protein sequence ID" value="KAG0281985.1"/>
    <property type="molecule type" value="Genomic_DNA"/>
</dbReference>
<dbReference type="OrthoDB" id="2448325at2759"/>
<name>A0A9P6QQF6_9FUNG</name>
<keyword evidence="2" id="KW-1185">Reference proteome</keyword>
<organism evidence="1 2">
    <name type="scientific">Linnemannia gamsii</name>
    <dbReference type="NCBI Taxonomy" id="64522"/>
    <lineage>
        <taxon>Eukaryota</taxon>
        <taxon>Fungi</taxon>
        <taxon>Fungi incertae sedis</taxon>
        <taxon>Mucoromycota</taxon>
        <taxon>Mortierellomycotina</taxon>
        <taxon>Mortierellomycetes</taxon>
        <taxon>Mortierellales</taxon>
        <taxon>Mortierellaceae</taxon>
        <taxon>Linnemannia</taxon>
    </lineage>
</organism>
<reference evidence="1" key="1">
    <citation type="journal article" date="2020" name="Fungal Divers.">
        <title>Resolving the Mortierellaceae phylogeny through synthesis of multi-gene phylogenetics and phylogenomics.</title>
        <authorList>
            <person name="Vandepol N."/>
            <person name="Liber J."/>
            <person name="Desiro A."/>
            <person name="Na H."/>
            <person name="Kennedy M."/>
            <person name="Barry K."/>
            <person name="Grigoriev I.V."/>
            <person name="Miller A.N."/>
            <person name="O'Donnell K."/>
            <person name="Stajich J.E."/>
            <person name="Bonito G."/>
        </authorList>
    </citation>
    <scope>NUCLEOTIDE SEQUENCE</scope>
    <source>
        <strain evidence="1">NVP60</strain>
    </source>
</reference>
<protein>
    <submittedName>
        <fullName evidence="1">Uncharacterized protein</fullName>
    </submittedName>
</protein>
<evidence type="ECO:0000313" key="2">
    <source>
        <dbReference type="Proteomes" id="UP000823405"/>
    </source>
</evidence>
<proteinExistence type="predicted"/>
<comment type="caution">
    <text evidence="1">The sequence shown here is derived from an EMBL/GenBank/DDBJ whole genome shotgun (WGS) entry which is preliminary data.</text>
</comment>
<dbReference type="Proteomes" id="UP000823405">
    <property type="component" value="Unassembled WGS sequence"/>
</dbReference>
<gene>
    <name evidence="1" type="ORF">BGZ97_009191</name>
</gene>
<evidence type="ECO:0000313" key="1">
    <source>
        <dbReference type="EMBL" id="KAG0281985.1"/>
    </source>
</evidence>
<accession>A0A9P6QQF6</accession>